<sequence length="71" mass="7378">MDGDGRIGGWRLAATAGRGGGREGAAAIGRQRRVVWADDVGGGRRWGGRTLGSSRALAWEVLSITSPTSKL</sequence>
<accession>A0A8J5WRT4</accession>
<comment type="caution">
    <text evidence="1">The sequence shown here is derived from an EMBL/GenBank/DDBJ whole genome shotgun (WGS) entry which is preliminary data.</text>
</comment>
<reference evidence="1" key="2">
    <citation type="submission" date="2021-02" db="EMBL/GenBank/DDBJ databases">
        <authorList>
            <person name="Kimball J.A."/>
            <person name="Haas M.W."/>
            <person name="Macchietto M."/>
            <person name="Kono T."/>
            <person name="Duquette J."/>
            <person name="Shao M."/>
        </authorList>
    </citation>
    <scope>NUCLEOTIDE SEQUENCE</scope>
    <source>
        <tissue evidence="1">Fresh leaf tissue</tissue>
    </source>
</reference>
<protein>
    <submittedName>
        <fullName evidence="1">Uncharacterized protein</fullName>
    </submittedName>
</protein>
<reference evidence="1" key="1">
    <citation type="journal article" date="2021" name="bioRxiv">
        <title>Whole Genome Assembly and Annotation of Northern Wild Rice, Zizania palustris L., Supports a Whole Genome Duplication in the Zizania Genus.</title>
        <authorList>
            <person name="Haas M."/>
            <person name="Kono T."/>
            <person name="Macchietto M."/>
            <person name="Millas R."/>
            <person name="McGilp L."/>
            <person name="Shao M."/>
            <person name="Duquette J."/>
            <person name="Hirsch C.N."/>
            <person name="Kimball J."/>
        </authorList>
    </citation>
    <scope>NUCLEOTIDE SEQUENCE</scope>
    <source>
        <tissue evidence="1">Fresh leaf tissue</tissue>
    </source>
</reference>
<dbReference type="AlphaFoldDB" id="A0A8J5WRT4"/>
<name>A0A8J5WRT4_ZIZPA</name>
<evidence type="ECO:0000313" key="2">
    <source>
        <dbReference type="Proteomes" id="UP000729402"/>
    </source>
</evidence>
<organism evidence="1 2">
    <name type="scientific">Zizania palustris</name>
    <name type="common">Northern wild rice</name>
    <dbReference type="NCBI Taxonomy" id="103762"/>
    <lineage>
        <taxon>Eukaryota</taxon>
        <taxon>Viridiplantae</taxon>
        <taxon>Streptophyta</taxon>
        <taxon>Embryophyta</taxon>
        <taxon>Tracheophyta</taxon>
        <taxon>Spermatophyta</taxon>
        <taxon>Magnoliopsida</taxon>
        <taxon>Liliopsida</taxon>
        <taxon>Poales</taxon>
        <taxon>Poaceae</taxon>
        <taxon>BOP clade</taxon>
        <taxon>Oryzoideae</taxon>
        <taxon>Oryzeae</taxon>
        <taxon>Zizaniinae</taxon>
        <taxon>Zizania</taxon>
    </lineage>
</organism>
<evidence type="ECO:0000313" key="1">
    <source>
        <dbReference type="EMBL" id="KAG8095461.1"/>
    </source>
</evidence>
<proteinExistence type="predicted"/>
<dbReference type="EMBL" id="JAAALK010000080">
    <property type="protein sequence ID" value="KAG8095461.1"/>
    <property type="molecule type" value="Genomic_DNA"/>
</dbReference>
<dbReference type="Proteomes" id="UP000729402">
    <property type="component" value="Unassembled WGS sequence"/>
</dbReference>
<keyword evidence="2" id="KW-1185">Reference proteome</keyword>
<gene>
    <name evidence="1" type="ORF">GUJ93_ZPchr0012g20338</name>
</gene>